<feature type="domain" description="Polyphosphate kinase-2-related" evidence="5">
    <location>
        <begin position="53"/>
        <end position="262"/>
    </location>
</feature>
<dbReference type="InterPro" id="IPR027417">
    <property type="entry name" value="P-loop_NTPase"/>
</dbReference>
<dbReference type="GO" id="GO:0008976">
    <property type="term" value="F:polyphosphate kinase activity"/>
    <property type="evidence" value="ECO:0007669"/>
    <property type="project" value="InterPro"/>
</dbReference>
<evidence type="ECO:0000256" key="1">
    <source>
        <dbReference type="ARBA" id="ARBA00009924"/>
    </source>
</evidence>
<evidence type="ECO:0000313" key="6">
    <source>
        <dbReference type="EMBL" id="HFT92519.1"/>
    </source>
</evidence>
<dbReference type="EMBL" id="DTMM01000018">
    <property type="protein sequence ID" value="HFT92519.1"/>
    <property type="molecule type" value="Genomic_DNA"/>
</dbReference>
<gene>
    <name evidence="6" type="ORF">ENX03_00995</name>
</gene>
<evidence type="ECO:0000256" key="2">
    <source>
        <dbReference type="ARBA" id="ARBA00022679"/>
    </source>
</evidence>
<dbReference type="PANTHER" id="PTHR34383:SF3">
    <property type="entry name" value="POLYPHOSPHATE:AMP PHOSPHOTRANSFERASE"/>
    <property type="match status" value="1"/>
</dbReference>
<evidence type="ECO:0000259" key="5">
    <source>
        <dbReference type="Pfam" id="PF03976"/>
    </source>
</evidence>
<dbReference type="NCBIfam" id="TIGR03709">
    <property type="entry name" value="PPK2_rel_1"/>
    <property type="match status" value="1"/>
</dbReference>
<dbReference type="Pfam" id="PF03976">
    <property type="entry name" value="PPK2"/>
    <property type="match status" value="1"/>
</dbReference>
<feature type="region of interest" description="Disordered" evidence="4">
    <location>
        <begin position="1"/>
        <end position="41"/>
    </location>
</feature>
<comment type="similarity">
    <text evidence="1">Belongs to the polyphosphate kinase 2 (PPK2) family. Class I subfamily.</text>
</comment>
<name>A0A7C3LS79_9BACT</name>
<evidence type="ECO:0000256" key="4">
    <source>
        <dbReference type="SAM" id="MobiDB-lite"/>
    </source>
</evidence>
<comment type="caution">
    <text evidence="6">The sequence shown here is derived from an EMBL/GenBank/DDBJ whole genome shotgun (WGS) entry which is preliminary data.</text>
</comment>
<keyword evidence="2" id="KW-0808">Transferase</keyword>
<dbReference type="AlphaFoldDB" id="A0A7C3LS79"/>
<organism evidence="6">
    <name type="scientific">Leptospirillum ferriphilum</name>
    <dbReference type="NCBI Taxonomy" id="178606"/>
    <lineage>
        <taxon>Bacteria</taxon>
        <taxon>Pseudomonadati</taxon>
        <taxon>Nitrospirota</taxon>
        <taxon>Nitrospiria</taxon>
        <taxon>Nitrospirales</taxon>
        <taxon>Nitrospiraceae</taxon>
        <taxon>Leptospirillum</taxon>
    </lineage>
</organism>
<accession>A0A7C3LS79</accession>
<evidence type="ECO:0000256" key="3">
    <source>
        <dbReference type="ARBA" id="ARBA00022777"/>
    </source>
</evidence>
<sequence>MTEKKSASALSSRYKVPPGTRIKLADFPPDRTAPFSSKDGKEKADRLMVGNLEKIGDLQNILYASKKASILVVLQGIDAAGKDGVIKHVLSGVNPQGCFVRSFKVPTEDEKLHDVLWRVHRKTPERGMIGIFNRSHYEEVLVARVHKLKPKPEWQKHYEQFNGFEKMLTENGAVILKFFLLVSQGEQLRRIEERLSRPDKKWKYSPSDLIEREYWDEYQRAYEDMLSLCSTEYAPWHIIPSDKKWFRNFLVSSIILETLQKLDLKYPVPKEIPDKKGH</sequence>
<dbReference type="InterPro" id="IPR022300">
    <property type="entry name" value="PPK2-rel_1"/>
</dbReference>
<proteinExistence type="inferred from homology"/>
<dbReference type="PIRSF" id="PIRSF028756">
    <property type="entry name" value="PPK2_prd"/>
    <property type="match status" value="1"/>
</dbReference>
<dbReference type="GO" id="GO:0006797">
    <property type="term" value="P:polyphosphate metabolic process"/>
    <property type="evidence" value="ECO:0007669"/>
    <property type="project" value="InterPro"/>
</dbReference>
<keyword evidence="3 6" id="KW-0418">Kinase</keyword>
<dbReference type="PANTHER" id="PTHR34383">
    <property type="entry name" value="POLYPHOSPHATE:AMP PHOSPHOTRANSFERASE-RELATED"/>
    <property type="match status" value="1"/>
</dbReference>
<dbReference type="Gene3D" id="3.40.50.300">
    <property type="entry name" value="P-loop containing nucleotide triphosphate hydrolases"/>
    <property type="match status" value="1"/>
</dbReference>
<reference evidence="6" key="1">
    <citation type="journal article" date="2020" name="mSystems">
        <title>Genome- and Community-Level Interaction Insights into Carbon Utilization and Element Cycling Functions of Hydrothermarchaeota in Hydrothermal Sediment.</title>
        <authorList>
            <person name="Zhou Z."/>
            <person name="Liu Y."/>
            <person name="Xu W."/>
            <person name="Pan J."/>
            <person name="Luo Z.H."/>
            <person name="Li M."/>
        </authorList>
    </citation>
    <scope>NUCLEOTIDE SEQUENCE [LARGE SCALE GENOMIC DNA]</scope>
    <source>
        <strain evidence="6">SpSt-902</strain>
    </source>
</reference>
<protein>
    <submittedName>
        <fullName evidence="6">Polyphosphate kinase 2 family protein</fullName>
    </submittedName>
</protein>
<dbReference type="InterPro" id="IPR016898">
    <property type="entry name" value="Polyphosphate_phosphotransfera"/>
</dbReference>
<dbReference type="InterPro" id="IPR022488">
    <property type="entry name" value="PPK2-related"/>
</dbReference>
<dbReference type="SUPFAM" id="SSF52540">
    <property type="entry name" value="P-loop containing nucleoside triphosphate hydrolases"/>
    <property type="match status" value="1"/>
</dbReference>